<proteinExistence type="predicted"/>
<dbReference type="Proteomes" id="UP000195696">
    <property type="component" value="Unassembled WGS sequence"/>
</dbReference>
<protein>
    <submittedName>
        <fullName evidence="1">Uncharacterized protein</fullName>
    </submittedName>
</protein>
<reference evidence="1 2" key="1">
    <citation type="submission" date="2016-08" db="EMBL/GenBank/DDBJ databases">
        <authorList>
            <person name="Seilhamer J.J."/>
        </authorList>
    </citation>
    <scope>NUCLEOTIDE SEQUENCE [LARGE SCALE GENOMIC DNA]</scope>
    <source>
        <strain evidence="1 2">SDA_GO95</strain>
    </source>
</reference>
<gene>
    <name evidence="1" type="ORF">BWGO95_02316</name>
</gene>
<organism evidence="1 2">
    <name type="scientific">Bacillus mycoides</name>
    <dbReference type="NCBI Taxonomy" id="1405"/>
    <lineage>
        <taxon>Bacteria</taxon>
        <taxon>Bacillati</taxon>
        <taxon>Bacillota</taxon>
        <taxon>Bacilli</taxon>
        <taxon>Bacillales</taxon>
        <taxon>Bacillaceae</taxon>
        <taxon>Bacillus</taxon>
        <taxon>Bacillus cereus group</taxon>
    </lineage>
</organism>
<name>A0A1C4D7I6_BACMY</name>
<evidence type="ECO:0000313" key="1">
    <source>
        <dbReference type="EMBL" id="SCB68182.1"/>
    </source>
</evidence>
<dbReference type="EMBL" id="FMAK01000032">
    <property type="protein sequence ID" value="SCB68182.1"/>
    <property type="molecule type" value="Genomic_DNA"/>
</dbReference>
<accession>A0A1C4D7I6</accession>
<dbReference type="AlphaFoldDB" id="A0A1C4D7I6"/>
<evidence type="ECO:0000313" key="2">
    <source>
        <dbReference type="Proteomes" id="UP000195696"/>
    </source>
</evidence>
<sequence>MSWEESYRREQPCPCGKGKYIEIMKVYAIEEI</sequence>